<dbReference type="RefSeq" id="WP_091671520.1">
    <property type="nucleotide sequence ID" value="NZ_FOKG01000003.1"/>
</dbReference>
<dbReference type="PANTHER" id="PTHR30250:SF26">
    <property type="entry name" value="PSMA PROTEIN"/>
    <property type="match status" value="1"/>
</dbReference>
<feature type="transmembrane region" description="Helical" evidence="6">
    <location>
        <begin position="148"/>
        <end position="167"/>
    </location>
</feature>
<keyword evidence="2" id="KW-1003">Cell membrane</keyword>
<dbReference type="GO" id="GO:0005886">
    <property type="term" value="C:plasma membrane"/>
    <property type="evidence" value="ECO:0007669"/>
    <property type="project" value="UniProtKB-SubCell"/>
</dbReference>
<comment type="subcellular location">
    <subcellularLocation>
        <location evidence="1">Cell membrane</location>
        <topology evidence="1">Multi-pass membrane protein</topology>
    </subcellularLocation>
</comment>
<evidence type="ECO:0000256" key="6">
    <source>
        <dbReference type="SAM" id="Phobius"/>
    </source>
</evidence>
<organism evidence="7 8">
    <name type="scientific">Amycolatopsis marina</name>
    <dbReference type="NCBI Taxonomy" id="490629"/>
    <lineage>
        <taxon>Bacteria</taxon>
        <taxon>Bacillati</taxon>
        <taxon>Actinomycetota</taxon>
        <taxon>Actinomycetes</taxon>
        <taxon>Pseudonocardiales</taxon>
        <taxon>Pseudonocardiaceae</taxon>
        <taxon>Amycolatopsis</taxon>
    </lineage>
</organism>
<feature type="transmembrane region" description="Helical" evidence="6">
    <location>
        <begin position="119"/>
        <end position="142"/>
    </location>
</feature>
<feature type="transmembrane region" description="Helical" evidence="6">
    <location>
        <begin position="179"/>
        <end position="199"/>
    </location>
</feature>
<sequence>MTVTPDGGADATGRQAELIGHRRALLTRPDARTDTVPLPVALRSLVSATGIAIQGLVRFVYSLLVGRTLPAGFLSATNSAISTALLATLLWPTSIGAAAGKFLAREAGDVELRMTLTHYLARLCLLTSAALGLGAGLLTYFVLVPGELLTGALVALLTVGWSGYTFVRGAHYATGRVLRATVWDVLSFVVAVGGLVLVLVFDLRAWLLLPLTVGYLLYTVAGWPRSRRGRIEPALRAEINRFVAWGVLGSLATAGFLQLTMLLAHQTGDVLSADAYAAALTLATPASMIGAVLSLLLLPALSGAVGRGDLATVRRHTDTAQRTLIVMVGGVFGVLVVGSRLLVAFIWPQLSAAVPVLELLLVATFLLTVSTAASESIRSYSEHGARMVALIRGAGLLVGLGVAVLLIPHLSVLGIATGYLVGMSITGLLPVLLVWRRDRHRWGMLMLRVLAGAALGAGLVLLRSRVPGPGWLDVAMVAGFAVGWLLLHGRDLLAVVRKSVRTPSQG</sequence>
<name>A0A1I0XMH5_9PSEU</name>
<evidence type="ECO:0000256" key="5">
    <source>
        <dbReference type="ARBA" id="ARBA00023136"/>
    </source>
</evidence>
<proteinExistence type="predicted"/>
<keyword evidence="3 6" id="KW-0812">Transmembrane</keyword>
<reference evidence="8" key="1">
    <citation type="submission" date="2016-10" db="EMBL/GenBank/DDBJ databases">
        <authorList>
            <person name="Varghese N."/>
            <person name="Submissions S."/>
        </authorList>
    </citation>
    <scope>NUCLEOTIDE SEQUENCE [LARGE SCALE GENOMIC DNA]</scope>
    <source>
        <strain evidence="8">CGMCC 4.3568</strain>
    </source>
</reference>
<dbReference type="EMBL" id="FOKG01000003">
    <property type="protein sequence ID" value="SFB02162.1"/>
    <property type="molecule type" value="Genomic_DNA"/>
</dbReference>
<evidence type="ECO:0000256" key="4">
    <source>
        <dbReference type="ARBA" id="ARBA00022989"/>
    </source>
</evidence>
<feature type="transmembrane region" description="Helical" evidence="6">
    <location>
        <begin position="242"/>
        <end position="264"/>
    </location>
</feature>
<keyword evidence="5 6" id="KW-0472">Membrane</keyword>
<evidence type="ECO:0000256" key="3">
    <source>
        <dbReference type="ARBA" id="ARBA00022692"/>
    </source>
</evidence>
<keyword evidence="4 6" id="KW-1133">Transmembrane helix</keyword>
<dbReference type="STRING" id="490629.SAMN05216266_103333"/>
<feature type="transmembrane region" description="Helical" evidence="6">
    <location>
        <begin position="442"/>
        <end position="462"/>
    </location>
</feature>
<protein>
    <submittedName>
        <fullName evidence="7">Membrane protein involved in the export of O-antigen and teichoic acid</fullName>
    </submittedName>
</protein>
<dbReference type="InterPro" id="IPR050833">
    <property type="entry name" value="Poly_Biosynth_Transport"/>
</dbReference>
<accession>A0A1I0XMH5</accession>
<feature type="transmembrane region" description="Helical" evidence="6">
    <location>
        <begin position="385"/>
        <end position="407"/>
    </location>
</feature>
<feature type="transmembrane region" description="Helical" evidence="6">
    <location>
        <begin position="276"/>
        <end position="298"/>
    </location>
</feature>
<dbReference type="AlphaFoldDB" id="A0A1I0XMH5"/>
<dbReference type="Proteomes" id="UP000243799">
    <property type="component" value="Unassembled WGS sequence"/>
</dbReference>
<dbReference type="PANTHER" id="PTHR30250">
    <property type="entry name" value="PST FAMILY PREDICTED COLANIC ACID TRANSPORTER"/>
    <property type="match status" value="1"/>
</dbReference>
<evidence type="ECO:0000313" key="8">
    <source>
        <dbReference type="Proteomes" id="UP000243799"/>
    </source>
</evidence>
<evidence type="ECO:0000256" key="1">
    <source>
        <dbReference type="ARBA" id="ARBA00004651"/>
    </source>
</evidence>
<evidence type="ECO:0000256" key="2">
    <source>
        <dbReference type="ARBA" id="ARBA00022475"/>
    </source>
</evidence>
<dbReference type="OrthoDB" id="3826649at2"/>
<gene>
    <name evidence="7" type="ORF">SAMN05216266_103333</name>
</gene>
<feature type="transmembrane region" description="Helical" evidence="6">
    <location>
        <begin position="324"/>
        <end position="347"/>
    </location>
</feature>
<evidence type="ECO:0000313" key="7">
    <source>
        <dbReference type="EMBL" id="SFB02162.1"/>
    </source>
</evidence>
<keyword evidence="8" id="KW-1185">Reference proteome</keyword>
<feature type="transmembrane region" description="Helical" evidence="6">
    <location>
        <begin position="205"/>
        <end position="221"/>
    </location>
</feature>
<feature type="transmembrane region" description="Helical" evidence="6">
    <location>
        <begin position="353"/>
        <end position="373"/>
    </location>
</feature>
<feature type="transmembrane region" description="Helical" evidence="6">
    <location>
        <begin position="413"/>
        <end position="435"/>
    </location>
</feature>
<feature type="transmembrane region" description="Helical" evidence="6">
    <location>
        <begin position="468"/>
        <end position="487"/>
    </location>
</feature>